<protein>
    <submittedName>
        <fullName evidence="2">Uncharacterized protein</fullName>
    </submittedName>
</protein>
<gene>
    <name evidence="2" type="ORF">Bca52824_003775</name>
</gene>
<keyword evidence="3" id="KW-1185">Reference proteome</keyword>
<name>A0A8X7WPF4_BRACI</name>
<evidence type="ECO:0000256" key="1">
    <source>
        <dbReference type="SAM" id="MobiDB-lite"/>
    </source>
</evidence>
<reference evidence="2 3" key="1">
    <citation type="submission" date="2020-02" db="EMBL/GenBank/DDBJ databases">
        <authorList>
            <person name="Ma Q."/>
            <person name="Huang Y."/>
            <person name="Song X."/>
            <person name="Pei D."/>
        </authorList>
    </citation>
    <scope>NUCLEOTIDE SEQUENCE [LARGE SCALE GENOMIC DNA]</scope>
    <source>
        <strain evidence="2">Sxm20200214</strain>
        <tissue evidence="2">Leaf</tissue>
    </source>
</reference>
<comment type="caution">
    <text evidence="2">The sequence shown here is derived from an EMBL/GenBank/DDBJ whole genome shotgun (WGS) entry which is preliminary data.</text>
</comment>
<feature type="region of interest" description="Disordered" evidence="1">
    <location>
        <begin position="25"/>
        <end position="101"/>
    </location>
</feature>
<dbReference type="AlphaFoldDB" id="A0A8X7WPF4"/>
<accession>A0A8X7WPF4</accession>
<organism evidence="2 3">
    <name type="scientific">Brassica carinata</name>
    <name type="common">Ethiopian mustard</name>
    <name type="synonym">Abyssinian cabbage</name>
    <dbReference type="NCBI Taxonomy" id="52824"/>
    <lineage>
        <taxon>Eukaryota</taxon>
        <taxon>Viridiplantae</taxon>
        <taxon>Streptophyta</taxon>
        <taxon>Embryophyta</taxon>
        <taxon>Tracheophyta</taxon>
        <taxon>Spermatophyta</taxon>
        <taxon>Magnoliopsida</taxon>
        <taxon>eudicotyledons</taxon>
        <taxon>Gunneridae</taxon>
        <taxon>Pentapetalae</taxon>
        <taxon>rosids</taxon>
        <taxon>malvids</taxon>
        <taxon>Brassicales</taxon>
        <taxon>Brassicaceae</taxon>
        <taxon>Brassiceae</taxon>
        <taxon>Brassica</taxon>
    </lineage>
</organism>
<sequence>MLMREENRRENRRAIRREIRQIRREIHSREEMPREEIRREENCQKGDTPLRQNPSFNLRERERKRRGMSNSIQNQFSPHEFSSAIPNTPRISLGRDKTHLS</sequence>
<feature type="compositionally biased region" description="Polar residues" evidence="1">
    <location>
        <begin position="68"/>
        <end position="77"/>
    </location>
</feature>
<proteinExistence type="predicted"/>
<evidence type="ECO:0000313" key="3">
    <source>
        <dbReference type="Proteomes" id="UP000886595"/>
    </source>
</evidence>
<dbReference type="EMBL" id="JAAMPC010000001">
    <property type="protein sequence ID" value="KAG2332595.1"/>
    <property type="molecule type" value="Genomic_DNA"/>
</dbReference>
<dbReference type="Proteomes" id="UP000886595">
    <property type="component" value="Unassembled WGS sequence"/>
</dbReference>
<feature type="compositionally biased region" description="Basic and acidic residues" evidence="1">
    <location>
        <begin position="25"/>
        <end position="44"/>
    </location>
</feature>
<evidence type="ECO:0000313" key="2">
    <source>
        <dbReference type="EMBL" id="KAG2332595.1"/>
    </source>
</evidence>